<dbReference type="RefSeq" id="WP_209701217.1">
    <property type="nucleotide sequence ID" value="NZ_JAGGLM010000003.1"/>
</dbReference>
<evidence type="ECO:0000313" key="2">
    <source>
        <dbReference type="Proteomes" id="UP001519307"/>
    </source>
</evidence>
<evidence type="ECO:0000313" key="1">
    <source>
        <dbReference type="EMBL" id="MBP2032247.1"/>
    </source>
</evidence>
<dbReference type="EMBL" id="JAGGLM010000003">
    <property type="protein sequence ID" value="MBP2032247.1"/>
    <property type="molecule type" value="Genomic_DNA"/>
</dbReference>
<gene>
    <name evidence="1" type="ORF">J2Z42_000912</name>
</gene>
<comment type="caution">
    <text evidence="1">The sequence shown here is derived from an EMBL/GenBank/DDBJ whole genome shotgun (WGS) entry which is preliminary data.</text>
</comment>
<proteinExistence type="predicted"/>
<keyword evidence="2" id="KW-1185">Reference proteome</keyword>
<organism evidence="1 2">
    <name type="scientific">Clostridium algifaecis</name>
    <dbReference type="NCBI Taxonomy" id="1472040"/>
    <lineage>
        <taxon>Bacteria</taxon>
        <taxon>Bacillati</taxon>
        <taxon>Bacillota</taxon>
        <taxon>Clostridia</taxon>
        <taxon>Eubacteriales</taxon>
        <taxon>Clostridiaceae</taxon>
        <taxon>Clostridium</taxon>
    </lineage>
</organism>
<accession>A0ABS4KQD2</accession>
<protein>
    <submittedName>
        <fullName evidence="1">Uncharacterized protein</fullName>
    </submittedName>
</protein>
<name>A0ABS4KQD2_9CLOT</name>
<dbReference type="Proteomes" id="UP001519307">
    <property type="component" value="Unassembled WGS sequence"/>
</dbReference>
<reference evidence="1 2" key="1">
    <citation type="submission" date="2021-03" db="EMBL/GenBank/DDBJ databases">
        <title>Genomic Encyclopedia of Type Strains, Phase IV (KMG-IV): sequencing the most valuable type-strain genomes for metagenomic binning, comparative biology and taxonomic classification.</title>
        <authorList>
            <person name="Goeker M."/>
        </authorList>
    </citation>
    <scope>NUCLEOTIDE SEQUENCE [LARGE SCALE GENOMIC DNA]</scope>
    <source>
        <strain evidence="1 2">DSM 28783</strain>
    </source>
</reference>
<sequence>MKKICILVSILSAILILVVYKNVNSPLNPSIITRATIDLPIKGDWTVNRYVFAGDSSISMEEARGMVNKKAVFQGDRVIFNGVTCKNPNFKVKVVDSDVYFENNYKINPDSLGINQKQVKVITVSSNNNFFDDFIQINDNLIMRYNDGLILFFTRDGAENDKSVLNNINEKDSKIITSRKQNDSTYKSGLLLGLKYKDEDTGEYSYRTLWISSSYNKISPVLQRKNILVPRKNGFWEIGINKKYDNNLDRDLIWGAPLMKNNSEKHNSNTVVRNIKNTTSQILFVGTDYISLDNQEVYYEDDEQKTKNSYFSMLPLDNLNGKSMEFSKAFNVKALNMLQISTEKYLKKLNKSWGNVNLNDLNTNWAVTRRNGRWILRGRINYGDFDIVYAAPNKILTMYDDLYPSFDVIKKEVPDMVDTYTSPNKDFVVVLTETELKIFKLSNRTNLKLETTFKLKPGEKAVMSEWTTGSYVNVWSKLFKK</sequence>